<accession>A0ABW6RWF8</accession>
<comment type="caution">
    <text evidence="2">The sequence shown here is derived from an EMBL/GenBank/DDBJ whole genome shotgun (WGS) entry which is preliminary data.</text>
</comment>
<dbReference type="Proteomes" id="UP001601992">
    <property type="component" value="Unassembled WGS sequence"/>
</dbReference>
<keyword evidence="2" id="KW-0560">Oxidoreductase</keyword>
<dbReference type="Pfam" id="PF13561">
    <property type="entry name" value="adh_short_C2"/>
    <property type="match status" value="1"/>
</dbReference>
<dbReference type="PANTHER" id="PTHR42760:SF78">
    <property type="entry name" value="3-OXOACYL-[ACYL-CARRIER-PROTEIN] REDUCTASE [NADH]"/>
    <property type="match status" value="1"/>
</dbReference>
<organism evidence="2 3">
    <name type="scientific">Nocardia jiangxiensis</name>
    <dbReference type="NCBI Taxonomy" id="282685"/>
    <lineage>
        <taxon>Bacteria</taxon>
        <taxon>Bacillati</taxon>
        <taxon>Actinomycetota</taxon>
        <taxon>Actinomycetes</taxon>
        <taxon>Mycobacteriales</taxon>
        <taxon>Nocardiaceae</taxon>
        <taxon>Nocardia</taxon>
    </lineage>
</organism>
<evidence type="ECO:0000313" key="3">
    <source>
        <dbReference type="Proteomes" id="UP001601992"/>
    </source>
</evidence>
<dbReference type="InterPro" id="IPR036291">
    <property type="entry name" value="NAD(P)-bd_dom_sf"/>
</dbReference>
<dbReference type="PROSITE" id="PS00061">
    <property type="entry name" value="ADH_SHORT"/>
    <property type="match status" value="1"/>
</dbReference>
<sequence>MSSRPTVHPAVPVDGVRAMRGVLVTGASRGIGRAIATAFAEAGDRVAVQYASRRSDAEETLRQLPGDGHTLIEGDLGEPGTGERIVAEALAALGGIDVLINNAAVAPADSTRHPVADVSLHAWQQIWRRMMDVNVLGTAEVTWAVARHLIDRGAGGSIVNVGSRGAFCGEPDFPAYGASKAALHAFGQSMALALAPHDIVVTSVAPGFVATERQTAKLAGPDGDRIRDQSPFGRVGTPQEIAAAVRFLASPAAAWASGTIVDLNGASYLRS</sequence>
<evidence type="ECO:0000256" key="1">
    <source>
        <dbReference type="ARBA" id="ARBA00006484"/>
    </source>
</evidence>
<protein>
    <submittedName>
        <fullName evidence="2">SDR family NAD(P)-dependent oxidoreductase</fullName>
        <ecNumber evidence="2">1.1.1.-</ecNumber>
    </submittedName>
</protein>
<dbReference type="PRINTS" id="PR00080">
    <property type="entry name" value="SDRFAMILY"/>
</dbReference>
<dbReference type="PANTHER" id="PTHR42760">
    <property type="entry name" value="SHORT-CHAIN DEHYDROGENASES/REDUCTASES FAMILY MEMBER"/>
    <property type="match status" value="1"/>
</dbReference>
<dbReference type="EMBL" id="JBIAQY010000003">
    <property type="protein sequence ID" value="MFF3568363.1"/>
    <property type="molecule type" value="Genomic_DNA"/>
</dbReference>
<dbReference type="SUPFAM" id="SSF51735">
    <property type="entry name" value="NAD(P)-binding Rossmann-fold domains"/>
    <property type="match status" value="1"/>
</dbReference>
<dbReference type="InterPro" id="IPR020904">
    <property type="entry name" value="Sc_DH/Rdtase_CS"/>
</dbReference>
<dbReference type="InterPro" id="IPR002347">
    <property type="entry name" value="SDR_fam"/>
</dbReference>
<name>A0ABW6RWF8_9NOCA</name>
<dbReference type="RefSeq" id="WP_245568109.1">
    <property type="nucleotide sequence ID" value="NZ_JBIAQY010000003.1"/>
</dbReference>
<dbReference type="PRINTS" id="PR00081">
    <property type="entry name" value="GDHRDH"/>
</dbReference>
<proteinExistence type="inferred from homology"/>
<reference evidence="2 3" key="1">
    <citation type="submission" date="2024-10" db="EMBL/GenBank/DDBJ databases">
        <title>The Natural Products Discovery Center: Release of the First 8490 Sequenced Strains for Exploring Actinobacteria Biosynthetic Diversity.</title>
        <authorList>
            <person name="Kalkreuter E."/>
            <person name="Kautsar S.A."/>
            <person name="Yang D."/>
            <person name="Bader C.D."/>
            <person name="Teijaro C.N."/>
            <person name="Fluegel L."/>
            <person name="Davis C.M."/>
            <person name="Simpson J.R."/>
            <person name="Lauterbach L."/>
            <person name="Steele A.D."/>
            <person name="Gui C."/>
            <person name="Meng S."/>
            <person name="Li G."/>
            <person name="Viehrig K."/>
            <person name="Ye F."/>
            <person name="Su P."/>
            <person name="Kiefer A.F."/>
            <person name="Nichols A."/>
            <person name="Cepeda A.J."/>
            <person name="Yan W."/>
            <person name="Fan B."/>
            <person name="Jiang Y."/>
            <person name="Adhikari A."/>
            <person name="Zheng C.-J."/>
            <person name="Schuster L."/>
            <person name="Cowan T.M."/>
            <person name="Smanski M.J."/>
            <person name="Chevrette M.G."/>
            <person name="De Carvalho L.P.S."/>
            <person name="Shen B."/>
        </authorList>
    </citation>
    <scope>NUCLEOTIDE SEQUENCE [LARGE SCALE GENOMIC DNA]</scope>
    <source>
        <strain evidence="2 3">NPDC002593</strain>
    </source>
</reference>
<gene>
    <name evidence="2" type="ORF">ACFYXQ_11385</name>
</gene>
<dbReference type="Gene3D" id="3.40.50.720">
    <property type="entry name" value="NAD(P)-binding Rossmann-like Domain"/>
    <property type="match status" value="1"/>
</dbReference>
<dbReference type="EC" id="1.1.1.-" evidence="2"/>
<evidence type="ECO:0000313" key="2">
    <source>
        <dbReference type="EMBL" id="MFF3568363.1"/>
    </source>
</evidence>
<keyword evidence="3" id="KW-1185">Reference proteome</keyword>
<dbReference type="CDD" id="cd05233">
    <property type="entry name" value="SDR_c"/>
    <property type="match status" value="1"/>
</dbReference>
<dbReference type="GO" id="GO:0016491">
    <property type="term" value="F:oxidoreductase activity"/>
    <property type="evidence" value="ECO:0007669"/>
    <property type="project" value="UniProtKB-KW"/>
</dbReference>
<comment type="similarity">
    <text evidence="1">Belongs to the short-chain dehydrogenases/reductases (SDR) family.</text>
</comment>